<comment type="caution">
    <text evidence="4">The sequence shown here is derived from an EMBL/GenBank/DDBJ whole genome shotgun (WGS) entry which is preliminary data.</text>
</comment>
<dbReference type="SUPFAM" id="SSF56300">
    <property type="entry name" value="Metallo-dependent phosphatases"/>
    <property type="match status" value="1"/>
</dbReference>
<dbReference type="AlphaFoldDB" id="A0A1U7HVT9"/>
<dbReference type="RefSeq" id="WP_073548762.1">
    <property type="nucleotide sequence ID" value="NZ_CAWMVK010000039.1"/>
</dbReference>
<sequence>MSKDSSFDLLEVQTASTQATATEKHQKTFHSVVIRGPYLQQGTESSIIIRWATDTSVQGKVLYGTEPDNLSFSATEAAVTRDHTVKLQELEPDTKYYYAIATSAEMTHSSEDNFFVTAPKQPKPTRIWVVGDAGRGNDIAAQVRDGYLKFTGTRHTDLWLMLGDNAYDTGTWEEYQQGVFEMYPQILRNSVLWTAIGNHDAGSASSEWQSGPYYELFNPPTQGEAGGIPSGTAAYYSFNYSNIHFICLDSYGSDRTSTGAMLTWAAEDAAKSNQDWRIAFWHHPPYTKGSHDSDTEIELIEMREHALPILEAAGVDLVLSGHSHSYERSYLIDGHYGTSDTFKSEMKKNQGSGQEDNSGAYYKSSVPHAGTVYIVAGTSARADEVSPHPAMHTSLSIPGSLVIDVQGKRLDVTFVDDRGEVQDYFTMMKG</sequence>
<accession>A0A1U7HVT9</accession>
<dbReference type="Gene3D" id="2.60.40.380">
    <property type="entry name" value="Purple acid phosphatase-like, N-terminal"/>
    <property type="match status" value="1"/>
</dbReference>
<dbReference type="STRING" id="247279.NIES1031_06995"/>
<dbReference type="PANTHER" id="PTHR22953">
    <property type="entry name" value="ACID PHOSPHATASE RELATED"/>
    <property type="match status" value="1"/>
</dbReference>
<dbReference type="InterPro" id="IPR008963">
    <property type="entry name" value="Purple_acid_Pase-like_N"/>
</dbReference>
<gene>
    <name evidence="4" type="ORF">NIES1031_06995</name>
</gene>
<name>A0A1U7HVT9_9CHRO</name>
<dbReference type="InterPro" id="IPR029052">
    <property type="entry name" value="Metallo-depent_PP-like"/>
</dbReference>
<keyword evidence="5" id="KW-1185">Reference proteome</keyword>
<dbReference type="InterPro" id="IPR015914">
    <property type="entry name" value="PAPs_N"/>
</dbReference>
<dbReference type="Proteomes" id="UP000185984">
    <property type="component" value="Unassembled WGS sequence"/>
</dbReference>
<evidence type="ECO:0000259" key="3">
    <source>
        <dbReference type="Pfam" id="PF16656"/>
    </source>
</evidence>
<dbReference type="InterPro" id="IPR004843">
    <property type="entry name" value="Calcineurin-like_PHP"/>
</dbReference>
<dbReference type="PANTHER" id="PTHR22953:SF153">
    <property type="entry name" value="PURPLE ACID PHOSPHATASE"/>
    <property type="match status" value="1"/>
</dbReference>
<evidence type="ECO:0000259" key="2">
    <source>
        <dbReference type="Pfam" id="PF00149"/>
    </source>
</evidence>
<dbReference type="GO" id="GO:0003993">
    <property type="term" value="F:acid phosphatase activity"/>
    <property type="evidence" value="ECO:0007669"/>
    <property type="project" value="InterPro"/>
</dbReference>
<organism evidence="4 5">
    <name type="scientific">Chroogloeocystis siderophila 5.2 s.c.1</name>
    <dbReference type="NCBI Taxonomy" id="247279"/>
    <lineage>
        <taxon>Bacteria</taxon>
        <taxon>Bacillati</taxon>
        <taxon>Cyanobacteriota</taxon>
        <taxon>Cyanophyceae</taxon>
        <taxon>Oscillatoriophycideae</taxon>
        <taxon>Chroococcales</taxon>
        <taxon>Chroococcaceae</taxon>
        <taxon>Chroogloeocystis</taxon>
    </lineage>
</organism>
<evidence type="ECO:0000256" key="1">
    <source>
        <dbReference type="ARBA" id="ARBA00022729"/>
    </source>
</evidence>
<evidence type="ECO:0000313" key="5">
    <source>
        <dbReference type="Proteomes" id="UP000185984"/>
    </source>
</evidence>
<dbReference type="Pfam" id="PF16656">
    <property type="entry name" value="Pur_ac_phosph_N"/>
    <property type="match status" value="1"/>
</dbReference>
<feature type="domain" description="Purple acid phosphatase N-terminal" evidence="3">
    <location>
        <begin position="40"/>
        <end position="115"/>
    </location>
</feature>
<dbReference type="GO" id="GO:0046872">
    <property type="term" value="F:metal ion binding"/>
    <property type="evidence" value="ECO:0007669"/>
    <property type="project" value="InterPro"/>
</dbReference>
<evidence type="ECO:0000313" key="4">
    <source>
        <dbReference type="EMBL" id="OKH27663.1"/>
    </source>
</evidence>
<dbReference type="Gene3D" id="3.60.21.10">
    <property type="match status" value="1"/>
</dbReference>
<dbReference type="EMBL" id="MRCC01000005">
    <property type="protein sequence ID" value="OKH27663.1"/>
    <property type="molecule type" value="Genomic_DNA"/>
</dbReference>
<proteinExistence type="predicted"/>
<reference evidence="4 5" key="1">
    <citation type="submission" date="2016-11" db="EMBL/GenBank/DDBJ databases">
        <title>Draft Genome Sequences of Nine Cyanobacterial Strains from Diverse Habitats.</title>
        <authorList>
            <person name="Zhu T."/>
            <person name="Hou S."/>
            <person name="Lu X."/>
            <person name="Hess W.R."/>
        </authorList>
    </citation>
    <scope>NUCLEOTIDE SEQUENCE [LARGE SCALE GENOMIC DNA]</scope>
    <source>
        <strain evidence="4 5">5.2 s.c.1</strain>
    </source>
</reference>
<dbReference type="SUPFAM" id="SSF49363">
    <property type="entry name" value="Purple acid phosphatase, N-terminal domain"/>
    <property type="match status" value="1"/>
</dbReference>
<dbReference type="InterPro" id="IPR039331">
    <property type="entry name" value="PAPs-like"/>
</dbReference>
<feature type="domain" description="Calcineurin-like phosphoesterase" evidence="2">
    <location>
        <begin position="126"/>
        <end position="326"/>
    </location>
</feature>
<dbReference type="Pfam" id="PF00149">
    <property type="entry name" value="Metallophos"/>
    <property type="match status" value="1"/>
</dbReference>
<dbReference type="OrthoDB" id="9809781at2"/>
<keyword evidence="1" id="KW-0732">Signal</keyword>
<protein>
    <submittedName>
        <fullName evidence="4">Metallophosphoesterase</fullName>
    </submittedName>
</protein>